<name>A0ACC2I111_9PLEO</name>
<sequence length="305" mass="33712">MALRTFTPVLRSVLRISPRTVSSAPRRFLNTETAPSLYSAHAKVVGARVGHVEGENLKVDLTMAKALGGKGDAGKTNPEELFAAGYGACFQSAMNAVAPSLNVKMPTTPEDSIVETKVHLVGSMKDLDMGLRVEMNVRVKGLSKEDLDKVVHKAKQVCPYSRATEGNVYTTVTSSLFKHRDRPVDSTRLNADTPTIVFLFAVVGLEGFDFLHRKPMIEPFHRAVLDRESNIIMDEYQNEEDEFSTVRTAPPTRLLQVYSRERSPLASLTSSSRRMGLQYVTSRVPDIAALSVHEKHMQQLLGVVD</sequence>
<accession>A0ACC2I111</accession>
<evidence type="ECO:0000313" key="1">
    <source>
        <dbReference type="EMBL" id="KAJ8108800.1"/>
    </source>
</evidence>
<evidence type="ECO:0000313" key="2">
    <source>
        <dbReference type="Proteomes" id="UP001153331"/>
    </source>
</evidence>
<dbReference type="Proteomes" id="UP001153331">
    <property type="component" value="Unassembled WGS sequence"/>
</dbReference>
<keyword evidence="2" id="KW-1185">Reference proteome</keyword>
<comment type="caution">
    <text evidence="1">The sequence shown here is derived from an EMBL/GenBank/DDBJ whole genome shotgun (WGS) entry which is preliminary data.</text>
</comment>
<gene>
    <name evidence="1" type="ORF">OPT61_g7918</name>
</gene>
<organism evidence="1 2">
    <name type="scientific">Boeremia exigua</name>
    <dbReference type="NCBI Taxonomy" id="749465"/>
    <lineage>
        <taxon>Eukaryota</taxon>
        <taxon>Fungi</taxon>
        <taxon>Dikarya</taxon>
        <taxon>Ascomycota</taxon>
        <taxon>Pezizomycotina</taxon>
        <taxon>Dothideomycetes</taxon>
        <taxon>Pleosporomycetidae</taxon>
        <taxon>Pleosporales</taxon>
        <taxon>Pleosporineae</taxon>
        <taxon>Didymellaceae</taxon>
        <taxon>Boeremia</taxon>
    </lineage>
</organism>
<proteinExistence type="predicted"/>
<reference evidence="1" key="1">
    <citation type="submission" date="2022-11" db="EMBL/GenBank/DDBJ databases">
        <title>Genome Sequence of Boeremia exigua.</title>
        <authorList>
            <person name="Buettner E."/>
        </authorList>
    </citation>
    <scope>NUCLEOTIDE SEQUENCE</scope>
    <source>
        <strain evidence="1">CU02</strain>
    </source>
</reference>
<dbReference type="EMBL" id="JAPHNI010000696">
    <property type="protein sequence ID" value="KAJ8108800.1"/>
    <property type="molecule type" value="Genomic_DNA"/>
</dbReference>
<protein>
    <submittedName>
        <fullName evidence="1">Uncharacterized protein</fullName>
    </submittedName>
</protein>